<reference evidence="1 2" key="1">
    <citation type="journal article" date="2012" name="ISME J.">
        <title>Nitrification expanded: discovery, physiology and genomics of a nitrite-oxidizing bacterium from the phylum Chloroflexi.</title>
        <authorList>
            <person name="Sorokin D.Y."/>
            <person name="Lucker S."/>
            <person name="Vejmelkova D."/>
            <person name="Kostrikina N.A."/>
            <person name="Kleerebezem R."/>
            <person name="Rijpstra W.I."/>
            <person name="Damste J.S."/>
            <person name="Le Paslier D."/>
            <person name="Muyzer G."/>
            <person name="Wagner M."/>
            <person name="van Loosdrecht M.C."/>
            <person name="Daims H."/>
        </authorList>
    </citation>
    <scope>NUCLEOTIDE SEQUENCE [LARGE SCALE GENOMIC DNA]</scope>
    <source>
        <strain evidence="2">none</strain>
    </source>
</reference>
<gene>
    <name evidence="1" type="ORF">NITHO_3810004</name>
</gene>
<organism evidence="1 2">
    <name type="scientific">Nitrolancea hollandica Lb</name>
    <dbReference type="NCBI Taxonomy" id="1129897"/>
    <lineage>
        <taxon>Bacteria</taxon>
        <taxon>Pseudomonadati</taxon>
        <taxon>Thermomicrobiota</taxon>
        <taxon>Thermomicrobia</taxon>
        <taxon>Sphaerobacterales</taxon>
        <taxon>Sphaerobacterineae</taxon>
        <taxon>Sphaerobacteraceae</taxon>
        <taxon>Nitrolancea</taxon>
    </lineage>
</organism>
<keyword evidence="2" id="KW-1185">Reference proteome</keyword>
<accession>I4EJ41</accession>
<evidence type="ECO:0000313" key="2">
    <source>
        <dbReference type="Proteomes" id="UP000004221"/>
    </source>
</evidence>
<dbReference type="EMBL" id="CAGS01000314">
    <property type="protein sequence ID" value="CCF84703.1"/>
    <property type="molecule type" value="Genomic_DNA"/>
</dbReference>
<sequence>MLAAQLVSRRSPCCDRLSSCIANVPLHVERDELRLGNPLMELAGHIFQPRRVAWVKRLRTFHTPW</sequence>
<comment type="caution">
    <text evidence="1">The sequence shown here is derived from an EMBL/GenBank/DDBJ whole genome shotgun (WGS) entry which is preliminary data.</text>
</comment>
<name>I4EJ41_9BACT</name>
<proteinExistence type="predicted"/>
<dbReference type="Proteomes" id="UP000004221">
    <property type="component" value="Unassembled WGS sequence"/>
</dbReference>
<protein>
    <submittedName>
        <fullName evidence="1">Uncharacterized protein</fullName>
    </submittedName>
</protein>
<dbReference type="AlphaFoldDB" id="I4EJ41"/>
<evidence type="ECO:0000313" key="1">
    <source>
        <dbReference type="EMBL" id="CCF84703.1"/>
    </source>
</evidence>